<gene>
    <name evidence="1" type="ORF">BOW53_00515</name>
</gene>
<dbReference type="RefSeq" id="WP_078482113.1">
    <property type="nucleotide sequence ID" value="NZ_MPRL01000001.1"/>
</dbReference>
<name>A0A1T2LB77_9GAMM</name>
<comment type="caution">
    <text evidence="1">The sequence shown here is derived from an EMBL/GenBank/DDBJ whole genome shotgun (WGS) entry which is preliminary data.</text>
</comment>
<dbReference type="OrthoDB" id="5917490at2"/>
<protein>
    <recommendedName>
        <fullName evidence="3">YtkA-like domain-containing protein</fullName>
    </recommendedName>
</protein>
<keyword evidence="2" id="KW-1185">Reference proteome</keyword>
<evidence type="ECO:0000313" key="1">
    <source>
        <dbReference type="EMBL" id="OOZ42355.1"/>
    </source>
</evidence>
<evidence type="ECO:0000313" key="2">
    <source>
        <dbReference type="Proteomes" id="UP000191110"/>
    </source>
</evidence>
<organism evidence="1 2">
    <name type="scientific">Solemya pervernicosa gill symbiont</name>
    <dbReference type="NCBI Taxonomy" id="642797"/>
    <lineage>
        <taxon>Bacteria</taxon>
        <taxon>Pseudomonadati</taxon>
        <taxon>Pseudomonadota</taxon>
        <taxon>Gammaproteobacteria</taxon>
        <taxon>sulfur-oxidizing symbionts</taxon>
    </lineage>
</organism>
<reference evidence="1 2" key="1">
    <citation type="submission" date="2016-11" db="EMBL/GenBank/DDBJ databases">
        <title>Mixed transmission modes and dynamic genome evolution in an obligate animal-bacterial symbiosis.</title>
        <authorList>
            <person name="Russell S.L."/>
            <person name="Corbett-Detig R.B."/>
            <person name="Cavanaugh C.M."/>
        </authorList>
    </citation>
    <scope>NUCLEOTIDE SEQUENCE [LARGE SCALE GENOMIC DNA]</scope>
    <source>
        <strain evidence="1">Sveles-Q1</strain>
    </source>
</reference>
<sequence>MTLNKNMLWGGVIALLIAVAAVAFVKGRHLLEPQLIATAELIEECDLNLGSCSSSLADFGAVSLTIAPHPIPVIKPLSISVQSDIPGIESLMVDISGLNMNMGLNRFPLLRQSDGSYRGDGMLPVCTRNLMRWQAKVIVQTDAGLVAFPFNFETLTNR</sequence>
<dbReference type="EMBL" id="MPRL01000001">
    <property type="protein sequence ID" value="OOZ42355.1"/>
    <property type="molecule type" value="Genomic_DNA"/>
</dbReference>
<evidence type="ECO:0008006" key="3">
    <source>
        <dbReference type="Google" id="ProtNLM"/>
    </source>
</evidence>
<accession>A0A1T2LB77</accession>
<proteinExistence type="predicted"/>
<dbReference type="Proteomes" id="UP000191110">
    <property type="component" value="Unassembled WGS sequence"/>
</dbReference>
<dbReference type="AlphaFoldDB" id="A0A1T2LB77"/>